<feature type="region of interest" description="Disordered" evidence="1">
    <location>
        <begin position="289"/>
        <end position="312"/>
    </location>
</feature>
<evidence type="ECO:0000313" key="3">
    <source>
        <dbReference type="EMBL" id="KAG9189073.1"/>
    </source>
</evidence>
<organism evidence="3 4">
    <name type="scientific">Alternaria panax</name>
    <dbReference type="NCBI Taxonomy" id="48097"/>
    <lineage>
        <taxon>Eukaryota</taxon>
        <taxon>Fungi</taxon>
        <taxon>Dikarya</taxon>
        <taxon>Ascomycota</taxon>
        <taxon>Pezizomycotina</taxon>
        <taxon>Dothideomycetes</taxon>
        <taxon>Pleosporomycetidae</taxon>
        <taxon>Pleosporales</taxon>
        <taxon>Pleosporineae</taxon>
        <taxon>Pleosporaceae</taxon>
        <taxon>Alternaria</taxon>
        <taxon>Alternaria sect. Panax</taxon>
    </lineage>
</organism>
<dbReference type="AlphaFoldDB" id="A0AAD4I7N8"/>
<keyword evidence="3" id="KW-0560">Oxidoreductase</keyword>
<dbReference type="InterPro" id="IPR003347">
    <property type="entry name" value="JmjC_dom"/>
</dbReference>
<dbReference type="PROSITE" id="PS51184">
    <property type="entry name" value="JMJC"/>
    <property type="match status" value="1"/>
</dbReference>
<sequence>MGNDAPTLLEITQLTLQELTHTQEIDRIRECGRAALALLPTDFDLALKLAYQKLHDVPYKEVKTCWRRLYVDASLWKVVKAVDTQPSQLSTTGSDEQRGNTEEGSAWVDEVVRILDMTLILTGAPQREELVELWFAALKAVLTPLGRNCSVDVDTSEPPCKKRKLSFSHQSSRTPARFLTALPDPSPSLRHAIPRTKELSLEAFQKRVGDADVHTPVIIEGAIQHWPALEERPWNNPDYLLEQTLGGRRLIPVEVGKSYTDESWGQRITTFRDFMETYMLDGRAEVVSTTTHNDGVNGPDLDGTHGSETPTSTPTGYLAQHDLFAQIPSLRADISIPDYCYVEPAPSPHLTHVKPVPKLEEPLLNAWFGPTGTVSPLHTDPYHNILAQVVGYKYVRLYAPEETKRLYPRGMEGGGVDMSNTSRVDLDEGMGVLPEMSCWEGEEVSSERRREFEEEFPDFKNAQYIEVWEDISEREKKESSESELILKRGPSFYSNAPWLASHLIVYLFSIYSTNAPFPNGTPIAYTPSPTRSIPSHPLPSPFPSPKSRTNSIPDNQLLALPKTTPQIPHPLI</sequence>
<dbReference type="Pfam" id="PF13621">
    <property type="entry name" value="Cupin_8"/>
    <property type="match status" value="1"/>
</dbReference>
<dbReference type="EC" id="1.14.11.27" evidence="3"/>
<dbReference type="GO" id="GO:0140680">
    <property type="term" value="F:histone H3K36me/H3K36me2 demethylase activity"/>
    <property type="evidence" value="ECO:0007669"/>
    <property type="project" value="UniProtKB-EC"/>
</dbReference>
<comment type="caution">
    <text evidence="3">The sequence shown here is derived from an EMBL/GenBank/DDBJ whole genome shotgun (WGS) entry which is preliminary data.</text>
</comment>
<name>A0AAD4I7N8_9PLEO</name>
<keyword evidence="4" id="KW-1185">Reference proteome</keyword>
<reference evidence="3" key="1">
    <citation type="submission" date="2021-07" db="EMBL/GenBank/DDBJ databases">
        <title>Genome Resource of American Ginseng Black Spot Pathogen Alternaria panax.</title>
        <authorList>
            <person name="Qiu C."/>
            <person name="Wang W."/>
            <person name="Liu Z."/>
        </authorList>
    </citation>
    <scope>NUCLEOTIDE SEQUENCE</scope>
    <source>
        <strain evidence="3">BNCC115425</strain>
    </source>
</reference>
<feature type="domain" description="JmjC" evidence="2">
    <location>
        <begin position="316"/>
        <end position="476"/>
    </location>
</feature>
<evidence type="ECO:0000256" key="1">
    <source>
        <dbReference type="SAM" id="MobiDB-lite"/>
    </source>
</evidence>
<dbReference type="Proteomes" id="UP001199106">
    <property type="component" value="Unassembled WGS sequence"/>
</dbReference>
<protein>
    <submittedName>
        <fullName evidence="3">Lysine-specific demethylase 8</fullName>
        <ecNumber evidence="3">1.14.11.27</ecNumber>
    </submittedName>
</protein>
<dbReference type="InterPro" id="IPR041667">
    <property type="entry name" value="Cupin_8"/>
</dbReference>
<dbReference type="SUPFAM" id="SSF51197">
    <property type="entry name" value="Clavaminate synthase-like"/>
    <property type="match status" value="1"/>
</dbReference>
<feature type="region of interest" description="Disordered" evidence="1">
    <location>
        <begin position="526"/>
        <end position="572"/>
    </location>
</feature>
<dbReference type="Gene3D" id="2.60.120.650">
    <property type="entry name" value="Cupin"/>
    <property type="match status" value="1"/>
</dbReference>
<dbReference type="EMBL" id="JAANER010000005">
    <property type="protein sequence ID" value="KAG9189073.1"/>
    <property type="molecule type" value="Genomic_DNA"/>
</dbReference>
<accession>A0AAD4I7N8</accession>
<proteinExistence type="predicted"/>
<evidence type="ECO:0000313" key="4">
    <source>
        <dbReference type="Proteomes" id="UP001199106"/>
    </source>
</evidence>
<dbReference type="PANTHER" id="PTHR12461:SF101">
    <property type="entry name" value="TRNA WYBUTOSINE-SYNTHESIZING PROTEIN 4"/>
    <property type="match status" value="1"/>
</dbReference>
<evidence type="ECO:0000259" key="2">
    <source>
        <dbReference type="PROSITE" id="PS51184"/>
    </source>
</evidence>
<gene>
    <name evidence="3" type="ORF">G6011_05941</name>
</gene>
<dbReference type="PANTHER" id="PTHR12461">
    <property type="entry name" value="HYPOXIA-INDUCIBLE FACTOR 1 ALPHA INHIBITOR-RELATED"/>
    <property type="match status" value="1"/>
</dbReference>